<proteinExistence type="predicted"/>
<accession>A0AA36B1A6</accession>
<keyword evidence="3" id="KW-1185">Reference proteome</keyword>
<evidence type="ECO:0000313" key="2">
    <source>
        <dbReference type="EMBL" id="CAI9725097.1"/>
    </source>
</evidence>
<evidence type="ECO:0000313" key="3">
    <source>
        <dbReference type="Proteomes" id="UP001162480"/>
    </source>
</evidence>
<organism evidence="2 3">
    <name type="scientific">Octopus vulgaris</name>
    <name type="common">Common octopus</name>
    <dbReference type="NCBI Taxonomy" id="6645"/>
    <lineage>
        <taxon>Eukaryota</taxon>
        <taxon>Metazoa</taxon>
        <taxon>Spiralia</taxon>
        <taxon>Lophotrochozoa</taxon>
        <taxon>Mollusca</taxon>
        <taxon>Cephalopoda</taxon>
        <taxon>Coleoidea</taxon>
        <taxon>Octopodiformes</taxon>
        <taxon>Octopoda</taxon>
        <taxon>Incirrata</taxon>
        <taxon>Octopodidae</taxon>
        <taxon>Octopus</taxon>
    </lineage>
</organism>
<gene>
    <name evidence="2" type="ORF">OCTVUL_1B015097</name>
</gene>
<reference evidence="2" key="1">
    <citation type="submission" date="2023-08" db="EMBL/GenBank/DDBJ databases">
        <authorList>
            <person name="Alioto T."/>
            <person name="Alioto T."/>
            <person name="Gomez Garrido J."/>
        </authorList>
    </citation>
    <scope>NUCLEOTIDE SEQUENCE</scope>
</reference>
<sequence>MAAARASGEGGDGGGVITLAEDVPIVLMVVLTTYVSSQDSGGKEVSISVSSRSGHSNDGGDSQTSVKLAMLGLPCVSFIQYLEATNQIARFLSADLLSRFFLSDFAGNRFGALRVFAAYRPPRILTVFTVVVNPFFFEASQTK</sequence>
<dbReference type="EMBL" id="OX597820">
    <property type="protein sequence ID" value="CAI9725097.1"/>
    <property type="molecule type" value="Genomic_DNA"/>
</dbReference>
<protein>
    <submittedName>
        <fullName evidence="2">Uncharacterized protein</fullName>
    </submittedName>
</protein>
<name>A0AA36B1A6_OCTVU</name>
<feature type="compositionally biased region" description="Low complexity" evidence="1">
    <location>
        <begin position="46"/>
        <end position="56"/>
    </location>
</feature>
<evidence type="ECO:0000256" key="1">
    <source>
        <dbReference type="SAM" id="MobiDB-lite"/>
    </source>
</evidence>
<dbReference type="AlphaFoldDB" id="A0AA36B1A6"/>
<dbReference type="Proteomes" id="UP001162480">
    <property type="component" value="Chromosome 7"/>
</dbReference>
<feature type="region of interest" description="Disordered" evidence="1">
    <location>
        <begin position="40"/>
        <end position="61"/>
    </location>
</feature>